<dbReference type="RefSeq" id="WP_035379399.1">
    <property type="nucleotide sequence ID" value="NZ_AZQP01000017.1"/>
</dbReference>
<dbReference type="NCBIfam" id="NF010480">
    <property type="entry name" value="PRK13905.1"/>
    <property type="match status" value="1"/>
</dbReference>
<reference evidence="18 19" key="1">
    <citation type="journal article" date="2014" name="Genome Announc.">
        <title>Draft Genome Sequence of Fervidicella metallireducens Strain AeBT, an Iron-Reducing Thermoanaerobe from the Great Artesian Basin.</title>
        <authorList>
            <person name="Patel B.K."/>
        </authorList>
    </citation>
    <scope>NUCLEOTIDE SEQUENCE [LARGE SCALE GENOMIC DNA]</scope>
    <source>
        <strain evidence="18 19">AeB</strain>
    </source>
</reference>
<dbReference type="OrthoDB" id="9804753at2"/>
<dbReference type="EMBL" id="AZQP01000017">
    <property type="protein sequence ID" value="EYE88606.1"/>
    <property type="molecule type" value="Genomic_DNA"/>
</dbReference>
<dbReference type="Pfam" id="PF01565">
    <property type="entry name" value="FAD_binding_4"/>
    <property type="match status" value="1"/>
</dbReference>
<dbReference type="InterPro" id="IPR003170">
    <property type="entry name" value="MurB"/>
</dbReference>
<keyword evidence="10 16" id="KW-0133">Cell shape</keyword>
<dbReference type="PROSITE" id="PS51387">
    <property type="entry name" value="FAD_PCMH"/>
    <property type="match status" value="1"/>
</dbReference>
<dbReference type="GO" id="GO:0051301">
    <property type="term" value="P:cell division"/>
    <property type="evidence" value="ECO:0007669"/>
    <property type="project" value="UniProtKB-KW"/>
</dbReference>
<dbReference type="InterPro" id="IPR011601">
    <property type="entry name" value="MurB_C"/>
</dbReference>
<comment type="similarity">
    <text evidence="16">Belongs to the MurB family.</text>
</comment>
<evidence type="ECO:0000313" key="18">
    <source>
        <dbReference type="EMBL" id="EYE88606.1"/>
    </source>
</evidence>
<dbReference type="UniPathway" id="UPA00219"/>
<evidence type="ECO:0000259" key="17">
    <source>
        <dbReference type="PROSITE" id="PS51387"/>
    </source>
</evidence>
<keyword evidence="8 16" id="KW-0274">FAD</keyword>
<keyword evidence="9 16" id="KW-0521">NADP</keyword>
<dbReference type="GO" id="GO:0005829">
    <property type="term" value="C:cytosol"/>
    <property type="evidence" value="ECO:0007669"/>
    <property type="project" value="TreeGrafter"/>
</dbReference>
<evidence type="ECO:0000256" key="14">
    <source>
        <dbReference type="ARBA" id="ARBA00023316"/>
    </source>
</evidence>
<organism evidence="18 19">
    <name type="scientific">Fervidicella metallireducens AeB</name>
    <dbReference type="NCBI Taxonomy" id="1403537"/>
    <lineage>
        <taxon>Bacteria</taxon>
        <taxon>Bacillati</taxon>
        <taxon>Bacillota</taxon>
        <taxon>Clostridia</taxon>
        <taxon>Eubacteriales</taxon>
        <taxon>Clostridiaceae</taxon>
        <taxon>Fervidicella</taxon>
    </lineage>
</organism>
<evidence type="ECO:0000313" key="19">
    <source>
        <dbReference type="Proteomes" id="UP000019681"/>
    </source>
</evidence>
<comment type="cofactor">
    <cofactor evidence="1 16">
        <name>FAD</name>
        <dbReference type="ChEBI" id="CHEBI:57692"/>
    </cofactor>
</comment>
<dbReference type="InterPro" id="IPR036635">
    <property type="entry name" value="MurB_C_sf"/>
</dbReference>
<dbReference type="InterPro" id="IPR006094">
    <property type="entry name" value="Oxid_FAD_bind_N"/>
</dbReference>
<feature type="active site" evidence="16">
    <location>
        <position position="296"/>
    </location>
</feature>
<dbReference type="InterPro" id="IPR016169">
    <property type="entry name" value="FAD-bd_PCMH_sub2"/>
</dbReference>
<sequence length="303" mass="32818">MNLDKIKQELESIVGSNLIRYDEPMKNHTSFKVGGPADILVTPETISEISNIIRLCNINNTPYFIMGNGSNLIVKDGGYRGVIIKLTSLNDITIEGNKLTAKAGAFLSKAAFEAYRNSLKGMEFASGIPGTVGGAVAMNAGAYGGEIKDIIESATVLDKGGNIIILSNEQLNLSYRHSVIHDKDYIVVEAVFRLQEGNPEEIKLLMDDLNGRRVAKQPLNYPSAGSTFKRPTGYYAGKLIEDAGLKGASYGGAMVSEKHAGFIINYDNASASDILNLIKKVQSVVKEKFNVELEPEVKIIGVE</sequence>
<evidence type="ECO:0000256" key="10">
    <source>
        <dbReference type="ARBA" id="ARBA00022960"/>
    </source>
</evidence>
<evidence type="ECO:0000256" key="16">
    <source>
        <dbReference type="HAMAP-Rule" id="MF_00037"/>
    </source>
</evidence>
<comment type="catalytic activity">
    <reaction evidence="15 16">
        <text>UDP-N-acetyl-alpha-D-muramate + NADP(+) = UDP-N-acetyl-3-O-(1-carboxyvinyl)-alpha-D-glucosamine + NADPH + H(+)</text>
        <dbReference type="Rhea" id="RHEA:12248"/>
        <dbReference type="ChEBI" id="CHEBI:15378"/>
        <dbReference type="ChEBI" id="CHEBI:57783"/>
        <dbReference type="ChEBI" id="CHEBI:58349"/>
        <dbReference type="ChEBI" id="CHEBI:68483"/>
        <dbReference type="ChEBI" id="CHEBI:70757"/>
        <dbReference type="EC" id="1.3.1.98"/>
    </reaction>
</comment>
<keyword evidence="14 16" id="KW-0961">Cell wall biogenesis/degradation</keyword>
<evidence type="ECO:0000256" key="3">
    <source>
        <dbReference type="ARBA" id="ARBA00004496"/>
    </source>
</evidence>
<dbReference type="InterPro" id="IPR016166">
    <property type="entry name" value="FAD-bd_PCMH"/>
</dbReference>
<dbReference type="EC" id="1.3.1.98" evidence="16"/>
<evidence type="ECO:0000256" key="8">
    <source>
        <dbReference type="ARBA" id="ARBA00022827"/>
    </source>
</evidence>
<dbReference type="Gene3D" id="3.30.465.10">
    <property type="match status" value="1"/>
</dbReference>
<protein>
    <recommendedName>
        <fullName evidence="16">UDP-N-acetylenolpyruvoylglucosamine reductase</fullName>
        <ecNumber evidence="16">1.3.1.98</ecNumber>
    </recommendedName>
    <alternativeName>
        <fullName evidence="16">UDP-N-acetylmuramate dehydrogenase</fullName>
    </alternativeName>
</protein>
<keyword evidence="13 16" id="KW-0131">Cell cycle</keyword>
<dbReference type="GO" id="GO:0071949">
    <property type="term" value="F:FAD binding"/>
    <property type="evidence" value="ECO:0007669"/>
    <property type="project" value="InterPro"/>
</dbReference>
<evidence type="ECO:0000256" key="7">
    <source>
        <dbReference type="ARBA" id="ARBA00022630"/>
    </source>
</evidence>
<dbReference type="NCBIfam" id="TIGR00179">
    <property type="entry name" value="murB"/>
    <property type="match status" value="1"/>
</dbReference>
<comment type="subcellular location">
    <subcellularLocation>
        <location evidence="3 16">Cytoplasm</location>
    </subcellularLocation>
</comment>
<keyword evidence="5 16" id="KW-0963">Cytoplasm</keyword>
<feature type="domain" description="FAD-binding PCMH-type" evidence="17">
    <location>
        <begin position="33"/>
        <end position="197"/>
    </location>
</feature>
<dbReference type="GO" id="GO:0008762">
    <property type="term" value="F:UDP-N-acetylmuramate dehydrogenase activity"/>
    <property type="evidence" value="ECO:0007669"/>
    <property type="project" value="UniProtKB-UniRule"/>
</dbReference>
<dbReference type="Gene3D" id="3.30.43.10">
    <property type="entry name" value="Uridine Diphospho-n-acetylenolpyruvylglucosamine Reductase, domain 2"/>
    <property type="match status" value="1"/>
</dbReference>
<dbReference type="Proteomes" id="UP000019681">
    <property type="component" value="Unassembled WGS sequence"/>
</dbReference>
<evidence type="ECO:0000256" key="5">
    <source>
        <dbReference type="ARBA" id="ARBA00022490"/>
    </source>
</evidence>
<evidence type="ECO:0000256" key="6">
    <source>
        <dbReference type="ARBA" id="ARBA00022618"/>
    </source>
</evidence>
<evidence type="ECO:0000256" key="12">
    <source>
        <dbReference type="ARBA" id="ARBA00023002"/>
    </source>
</evidence>
<evidence type="ECO:0000256" key="4">
    <source>
        <dbReference type="ARBA" id="ARBA00004752"/>
    </source>
</evidence>
<dbReference type="InterPro" id="IPR036318">
    <property type="entry name" value="FAD-bd_PCMH-like_sf"/>
</dbReference>
<evidence type="ECO:0000256" key="9">
    <source>
        <dbReference type="ARBA" id="ARBA00022857"/>
    </source>
</evidence>
<dbReference type="SUPFAM" id="SSF56194">
    <property type="entry name" value="Uridine diphospho-N-Acetylenolpyruvylglucosamine reductase, MurB, C-terminal domain"/>
    <property type="match status" value="1"/>
</dbReference>
<evidence type="ECO:0000256" key="13">
    <source>
        <dbReference type="ARBA" id="ARBA00023306"/>
    </source>
</evidence>
<accession>A0A017RVK0</accession>
<keyword evidence="19" id="KW-1185">Reference proteome</keyword>
<evidence type="ECO:0000256" key="1">
    <source>
        <dbReference type="ARBA" id="ARBA00001974"/>
    </source>
</evidence>
<dbReference type="GO" id="GO:0071555">
    <property type="term" value="P:cell wall organization"/>
    <property type="evidence" value="ECO:0007669"/>
    <property type="project" value="UniProtKB-KW"/>
</dbReference>
<keyword evidence="12 16" id="KW-0560">Oxidoreductase</keyword>
<dbReference type="GO" id="GO:0009252">
    <property type="term" value="P:peptidoglycan biosynthetic process"/>
    <property type="evidence" value="ECO:0007669"/>
    <property type="project" value="UniProtKB-UniRule"/>
</dbReference>
<dbReference type="AlphaFoldDB" id="A0A017RVK0"/>
<evidence type="ECO:0000256" key="15">
    <source>
        <dbReference type="ARBA" id="ARBA00048914"/>
    </source>
</evidence>
<comment type="pathway">
    <text evidence="4 16">Cell wall biogenesis; peptidoglycan biosynthesis.</text>
</comment>
<dbReference type="PANTHER" id="PTHR21071:SF4">
    <property type="entry name" value="UDP-N-ACETYLENOLPYRUVOYLGLUCOSAMINE REDUCTASE"/>
    <property type="match status" value="1"/>
</dbReference>
<evidence type="ECO:0000256" key="2">
    <source>
        <dbReference type="ARBA" id="ARBA00003921"/>
    </source>
</evidence>
<dbReference type="SUPFAM" id="SSF56176">
    <property type="entry name" value="FAD-binding/transporter-associated domain-like"/>
    <property type="match status" value="1"/>
</dbReference>
<keyword evidence="7 16" id="KW-0285">Flavoprotein</keyword>
<dbReference type="STRING" id="1403537.Q428_07030"/>
<dbReference type="Pfam" id="PF02873">
    <property type="entry name" value="MurB_C"/>
    <property type="match status" value="1"/>
</dbReference>
<dbReference type="HAMAP" id="MF_00037">
    <property type="entry name" value="MurB"/>
    <property type="match status" value="1"/>
</dbReference>
<keyword evidence="6 16" id="KW-0132">Cell division</keyword>
<dbReference type="PANTHER" id="PTHR21071">
    <property type="entry name" value="UDP-N-ACETYLENOLPYRUVOYLGLUCOSAMINE REDUCTASE"/>
    <property type="match status" value="1"/>
</dbReference>
<gene>
    <name evidence="16" type="primary">murB</name>
    <name evidence="18" type="ORF">Q428_07030</name>
</gene>
<feature type="active site" evidence="16">
    <location>
        <position position="176"/>
    </location>
</feature>
<keyword evidence="11 16" id="KW-0573">Peptidoglycan synthesis</keyword>
<comment type="caution">
    <text evidence="18">The sequence shown here is derived from an EMBL/GenBank/DDBJ whole genome shotgun (WGS) entry which is preliminary data.</text>
</comment>
<dbReference type="InterPro" id="IPR016167">
    <property type="entry name" value="FAD-bd_PCMH_sub1"/>
</dbReference>
<dbReference type="Gene3D" id="3.90.78.10">
    <property type="entry name" value="UDP-N-acetylenolpyruvoylglucosamine reductase, C-terminal domain"/>
    <property type="match status" value="1"/>
</dbReference>
<name>A0A017RVK0_9CLOT</name>
<proteinExistence type="inferred from homology"/>
<dbReference type="GO" id="GO:0008360">
    <property type="term" value="P:regulation of cell shape"/>
    <property type="evidence" value="ECO:0007669"/>
    <property type="project" value="UniProtKB-KW"/>
</dbReference>
<comment type="function">
    <text evidence="2 16">Cell wall formation.</text>
</comment>
<evidence type="ECO:0000256" key="11">
    <source>
        <dbReference type="ARBA" id="ARBA00022984"/>
    </source>
</evidence>
<feature type="active site" description="Proton donor" evidence="16">
    <location>
        <position position="226"/>
    </location>
</feature>